<dbReference type="RefSeq" id="WP_377465245.1">
    <property type="nucleotide sequence ID" value="NZ_JBHUOP010000002.1"/>
</dbReference>
<organism evidence="8 9">
    <name type="scientific">Populibacterium corticicola</name>
    <dbReference type="NCBI Taxonomy" id="1812826"/>
    <lineage>
        <taxon>Bacteria</taxon>
        <taxon>Bacillati</taxon>
        <taxon>Actinomycetota</taxon>
        <taxon>Actinomycetes</taxon>
        <taxon>Micrococcales</taxon>
        <taxon>Jonesiaceae</taxon>
        <taxon>Populibacterium</taxon>
    </lineage>
</organism>
<feature type="transmembrane region" description="Helical" evidence="7">
    <location>
        <begin position="404"/>
        <end position="422"/>
    </location>
</feature>
<feature type="transmembrane region" description="Helical" evidence="7">
    <location>
        <begin position="270"/>
        <end position="289"/>
    </location>
</feature>
<keyword evidence="2" id="KW-0813">Transport</keyword>
<keyword evidence="5 7" id="KW-1133">Transmembrane helix</keyword>
<dbReference type="PANTHER" id="PTHR23513:SF9">
    <property type="entry name" value="ENTEROBACTIN EXPORTER ENTS"/>
    <property type="match status" value="1"/>
</dbReference>
<accession>A0ABW5XB84</accession>
<comment type="subcellular location">
    <subcellularLocation>
        <location evidence="1">Cell inner membrane</location>
        <topology evidence="1">Multi-pass membrane protein</topology>
    </subcellularLocation>
</comment>
<dbReference type="Gene3D" id="1.20.1250.20">
    <property type="entry name" value="MFS general substrate transporter like domains"/>
    <property type="match status" value="1"/>
</dbReference>
<evidence type="ECO:0000256" key="2">
    <source>
        <dbReference type="ARBA" id="ARBA00022448"/>
    </source>
</evidence>
<sequence length="439" mass="46523">MSAASRILVDTTPLKESPAFARLWWGLGVSNFGAQVTVMAVGLEVYDITQSTFKVGLLGLAALIPLVLLGLYGGALVDVYDRRKVSLITSSALWVITATLALQAWAGVRNEYVLYALVALQSACFAVNNPARQAIIPKLLRPELMPAANSLMGLTGNLAFSVGPLIGALLVQFFGYATAYTIDAALYLAALFAVFKLPPMRPEPELDADGNPKPRRRVGLRSVLDGFAYLKTQSDVRMTFLVDLCAMIFASPKVLLPAIGMIALGGGSTTVGLLTAGVAIGGIFASAFSGGLTHVTKQGKVIAYAITAWGLSIVAFGVIVVAAGQNTPSEPKWSYIIAATIALALAGASDQVSAIFRQTILQTATPDHMRGRLQGVFIVVVAGGPRLGEMWLGTEATWWGEGNAAIIGGITCIVALWLLLAWQKNFLKYDSRTAVSYLR</sequence>
<keyword evidence="4 7" id="KW-0812">Transmembrane</keyword>
<keyword evidence="6 7" id="KW-0472">Membrane</keyword>
<feature type="transmembrane region" description="Helical" evidence="7">
    <location>
        <begin position="373"/>
        <end position="392"/>
    </location>
</feature>
<dbReference type="Proteomes" id="UP001597391">
    <property type="component" value="Unassembled WGS sequence"/>
</dbReference>
<evidence type="ECO:0000256" key="3">
    <source>
        <dbReference type="ARBA" id="ARBA00022475"/>
    </source>
</evidence>
<dbReference type="SUPFAM" id="SSF103473">
    <property type="entry name" value="MFS general substrate transporter"/>
    <property type="match status" value="1"/>
</dbReference>
<dbReference type="CDD" id="cd06173">
    <property type="entry name" value="MFS_MefA_like"/>
    <property type="match status" value="1"/>
</dbReference>
<comment type="caution">
    <text evidence="8">The sequence shown here is derived from an EMBL/GenBank/DDBJ whole genome shotgun (WGS) entry which is preliminary data.</text>
</comment>
<feature type="transmembrane region" description="Helical" evidence="7">
    <location>
        <begin position="55"/>
        <end position="73"/>
    </location>
</feature>
<feature type="transmembrane region" description="Helical" evidence="7">
    <location>
        <begin position="177"/>
        <end position="195"/>
    </location>
</feature>
<dbReference type="InterPro" id="IPR036259">
    <property type="entry name" value="MFS_trans_sf"/>
</dbReference>
<feature type="transmembrane region" description="Helical" evidence="7">
    <location>
        <begin position="240"/>
        <end position="264"/>
    </location>
</feature>
<dbReference type="PANTHER" id="PTHR23513">
    <property type="entry name" value="INTEGRAL MEMBRANE EFFLUX PROTEIN-RELATED"/>
    <property type="match status" value="1"/>
</dbReference>
<protein>
    <submittedName>
        <fullName evidence="8">MFS transporter</fullName>
    </submittedName>
</protein>
<keyword evidence="3" id="KW-1003">Cell membrane</keyword>
<keyword evidence="9" id="KW-1185">Reference proteome</keyword>
<evidence type="ECO:0000256" key="7">
    <source>
        <dbReference type="SAM" id="Phobius"/>
    </source>
</evidence>
<evidence type="ECO:0000256" key="6">
    <source>
        <dbReference type="ARBA" id="ARBA00023136"/>
    </source>
</evidence>
<dbReference type="Pfam" id="PF05977">
    <property type="entry name" value="MFS_3"/>
    <property type="match status" value="1"/>
</dbReference>
<name>A0ABW5XB84_9MICO</name>
<evidence type="ECO:0000313" key="9">
    <source>
        <dbReference type="Proteomes" id="UP001597391"/>
    </source>
</evidence>
<proteinExistence type="predicted"/>
<dbReference type="InterPro" id="IPR010290">
    <property type="entry name" value="TM_effector"/>
</dbReference>
<evidence type="ECO:0000256" key="4">
    <source>
        <dbReference type="ARBA" id="ARBA00022692"/>
    </source>
</evidence>
<evidence type="ECO:0000256" key="5">
    <source>
        <dbReference type="ARBA" id="ARBA00022989"/>
    </source>
</evidence>
<dbReference type="EMBL" id="JBHUOP010000002">
    <property type="protein sequence ID" value="MFD2839705.1"/>
    <property type="molecule type" value="Genomic_DNA"/>
</dbReference>
<feature type="transmembrane region" description="Helical" evidence="7">
    <location>
        <begin position="333"/>
        <end position="352"/>
    </location>
</feature>
<evidence type="ECO:0000313" key="8">
    <source>
        <dbReference type="EMBL" id="MFD2839705.1"/>
    </source>
</evidence>
<feature type="transmembrane region" description="Helical" evidence="7">
    <location>
        <begin position="23"/>
        <end position="43"/>
    </location>
</feature>
<gene>
    <name evidence="8" type="ORF">ACFSYH_03875</name>
</gene>
<feature type="transmembrane region" description="Helical" evidence="7">
    <location>
        <begin position="301"/>
        <end position="321"/>
    </location>
</feature>
<reference evidence="9" key="1">
    <citation type="journal article" date="2019" name="Int. J. Syst. Evol. Microbiol.">
        <title>The Global Catalogue of Microorganisms (GCM) 10K type strain sequencing project: providing services to taxonomists for standard genome sequencing and annotation.</title>
        <authorList>
            <consortium name="The Broad Institute Genomics Platform"/>
            <consortium name="The Broad Institute Genome Sequencing Center for Infectious Disease"/>
            <person name="Wu L."/>
            <person name="Ma J."/>
        </authorList>
    </citation>
    <scope>NUCLEOTIDE SEQUENCE [LARGE SCALE GENOMIC DNA]</scope>
    <source>
        <strain evidence="9">KCTC 33576</strain>
    </source>
</reference>
<evidence type="ECO:0000256" key="1">
    <source>
        <dbReference type="ARBA" id="ARBA00004429"/>
    </source>
</evidence>
<feature type="transmembrane region" description="Helical" evidence="7">
    <location>
        <begin position="85"/>
        <end position="106"/>
    </location>
</feature>